<organism evidence="2 3">
    <name type="scientific">Kitasatospora paranensis</name>
    <dbReference type="NCBI Taxonomy" id="258053"/>
    <lineage>
        <taxon>Bacteria</taxon>
        <taxon>Bacillati</taxon>
        <taxon>Actinomycetota</taxon>
        <taxon>Actinomycetes</taxon>
        <taxon>Kitasatosporales</taxon>
        <taxon>Streptomycetaceae</taxon>
        <taxon>Kitasatospora</taxon>
    </lineage>
</organism>
<comment type="caution">
    <text evidence="2">The sequence shown here is derived from an EMBL/GenBank/DDBJ whole genome shotgun (WGS) entry which is preliminary data.</text>
</comment>
<gene>
    <name evidence="2" type="ORF">ACFQMG_22180</name>
</gene>
<dbReference type="SUPFAM" id="SSF52777">
    <property type="entry name" value="CoA-dependent acyltransferases"/>
    <property type="match status" value="1"/>
</dbReference>
<dbReference type="Gene3D" id="3.30.559.10">
    <property type="entry name" value="Chloramphenicol acetyltransferase-like domain"/>
    <property type="match status" value="1"/>
</dbReference>
<proteinExistence type="predicted"/>
<protein>
    <recommendedName>
        <fullName evidence="4">Condensation domain-containing protein</fullName>
    </recommendedName>
</protein>
<evidence type="ECO:0000256" key="1">
    <source>
        <dbReference type="SAM" id="MobiDB-lite"/>
    </source>
</evidence>
<accession>A0ABW2FYD7</accession>
<dbReference type="InterPro" id="IPR023213">
    <property type="entry name" value="CAT-like_dom_sf"/>
</dbReference>
<dbReference type="Proteomes" id="UP001596435">
    <property type="component" value="Unassembled WGS sequence"/>
</dbReference>
<dbReference type="EMBL" id="JBHTAJ010000043">
    <property type="protein sequence ID" value="MFC7182259.1"/>
    <property type="molecule type" value="Genomic_DNA"/>
</dbReference>
<sequence>MSAASTPARTADPSEPAAPRPAAAARPDRTGPLTWVQQEWLPEQPDAQKSSHEDNQFRQLDIAPLGLGPVRSAVRAVLARHEVLRSRIVGLGPQAHQAVDPVDPGWEQVLETTALDVWDAAVAAARRTSFRLSRQWPLTLLAGTEDRHGRVSRIAMVVDHWAADGLGVVALLDDLTAALQAAALGVEWIPAGPVEQPIDLALWESATPAGADHLERSVAYRRQQFERLKRGLGDHRPSPGGGPLPGGTRLGFPGCTLTSVRLAEAATVVADRLRVPAAAVFLAAFSTAIGAAEQVGIVGTFMLSANRLTPAALRSVRNAVMSAPVVLAVSPPGGFAETVVNAAAQQLQGLRYANTAPHLKHAVTEEVLGDLRHSGVASAIFNFMPESALRGDRVPAIVRDAPCDVIEPMPVRGTAAERMVMVTLREDRVTITLRWREDTSWQQHAEPMLRYTADLVLHEAAPGPRPPVFGG</sequence>
<dbReference type="RefSeq" id="WP_380231799.1">
    <property type="nucleotide sequence ID" value="NZ_JBHSVH010000002.1"/>
</dbReference>
<evidence type="ECO:0008006" key="4">
    <source>
        <dbReference type="Google" id="ProtNLM"/>
    </source>
</evidence>
<reference evidence="3" key="1">
    <citation type="journal article" date="2019" name="Int. J. Syst. Evol. Microbiol.">
        <title>The Global Catalogue of Microorganisms (GCM) 10K type strain sequencing project: providing services to taxonomists for standard genome sequencing and annotation.</title>
        <authorList>
            <consortium name="The Broad Institute Genomics Platform"/>
            <consortium name="The Broad Institute Genome Sequencing Center for Infectious Disease"/>
            <person name="Wu L."/>
            <person name="Ma J."/>
        </authorList>
    </citation>
    <scope>NUCLEOTIDE SEQUENCE [LARGE SCALE GENOMIC DNA]</scope>
    <source>
        <strain evidence="3">CGMCC 1.12859</strain>
    </source>
</reference>
<evidence type="ECO:0000313" key="2">
    <source>
        <dbReference type="EMBL" id="MFC7182259.1"/>
    </source>
</evidence>
<feature type="region of interest" description="Disordered" evidence="1">
    <location>
        <begin position="1"/>
        <end position="33"/>
    </location>
</feature>
<name>A0ABW2FYD7_9ACTN</name>
<keyword evidence="3" id="KW-1185">Reference proteome</keyword>
<evidence type="ECO:0000313" key="3">
    <source>
        <dbReference type="Proteomes" id="UP001596435"/>
    </source>
</evidence>
<dbReference type="Gene3D" id="3.30.559.30">
    <property type="entry name" value="Nonribosomal peptide synthetase, condensation domain"/>
    <property type="match status" value="1"/>
</dbReference>